<gene>
    <name evidence="4" type="ORF">SMB34_09925</name>
</gene>
<dbReference type="Gene3D" id="3.90.79.10">
    <property type="entry name" value="Nucleoside Triphosphate Pyrophosphohydrolase"/>
    <property type="match status" value="1"/>
</dbReference>
<evidence type="ECO:0000256" key="2">
    <source>
        <dbReference type="ARBA" id="ARBA00022801"/>
    </source>
</evidence>
<dbReference type="PROSITE" id="PS00893">
    <property type="entry name" value="NUDIX_BOX"/>
    <property type="match status" value="1"/>
</dbReference>
<dbReference type="Proteomes" id="UP000027463">
    <property type="component" value="Unassembled WGS sequence"/>
</dbReference>
<reference evidence="4 5" key="1">
    <citation type="submission" date="2013-07" db="EMBL/GenBank/DDBJ databases">
        <title>Thalassospira permensis NBRC 106175 Genome Sequencing.</title>
        <authorList>
            <person name="Lai Q."/>
            <person name="Shao Z."/>
        </authorList>
    </citation>
    <scope>NUCLEOTIDE SEQUENCE [LARGE SCALE GENOMIC DNA]</scope>
    <source>
        <strain evidence="4 5">NBRC 106175</strain>
    </source>
</reference>
<comment type="cofactor">
    <cofactor evidence="1">
        <name>Mg(2+)</name>
        <dbReference type="ChEBI" id="CHEBI:18420"/>
    </cofactor>
</comment>
<dbReference type="PROSITE" id="PS51462">
    <property type="entry name" value="NUDIX"/>
    <property type="match status" value="1"/>
</dbReference>
<dbReference type="Pfam" id="PF00293">
    <property type="entry name" value="NUDIX"/>
    <property type="match status" value="1"/>
</dbReference>
<dbReference type="InterPro" id="IPR015797">
    <property type="entry name" value="NUDIX_hydrolase-like_dom_sf"/>
</dbReference>
<comment type="caution">
    <text evidence="4">The sequence shown here is derived from an EMBL/GenBank/DDBJ whole genome shotgun (WGS) entry which is preliminary data.</text>
</comment>
<sequence length="162" mass="18154">MNICAVFKSGNINLVGPIFGNPDMGRNYIVQDCVYAVILNDAGEVAVARTPKGVVLIGGGVERGESERDALHREAYEESGYRIDIRNRLGIASQYVSNFTKGRFRLKRGVFFLCEFTERLGPPVEPDHELIWLAYDDAHQKLIRPFHRWALEVGFAGEQASP</sequence>
<protein>
    <submittedName>
        <fullName evidence="4">DNA mismatch repair protein MutT</fullName>
    </submittedName>
</protein>
<dbReference type="SUPFAM" id="SSF55811">
    <property type="entry name" value="Nudix"/>
    <property type="match status" value="1"/>
</dbReference>
<accession>A0ABR4TI39</accession>
<dbReference type="InterPro" id="IPR000086">
    <property type="entry name" value="NUDIX_hydrolase_dom"/>
</dbReference>
<proteinExistence type="predicted"/>
<name>A0ABR4TI39_9PROT</name>
<evidence type="ECO:0000313" key="4">
    <source>
        <dbReference type="EMBL" id="KEO50651.1"/>
    </source>
</evidence>
<keyword evidence="5" id="KW-1185">Reference proteome</keyword>
<organism evidence="4 5">
    <name type="scientific">Thalassospira permensis NBRC 106175</name>
    <dbReference type="NCBI Taxonomy" id="1353532"/>
    <lineage>
        <taxon>Bacteria</taxon>
        <taxon>Pseudomonadati</taxon>
        <taxon>Pseudomonadota</taxon>
        <taxon>Alphaproteobacteria</taxon>
        <taxon>Rhodospirillales</taxon>
        <taxon>Thalassospiraceae</taxon>
        <taxon>Thalassospira</taxon>
    </lineage>
</organism>
<evidence type="ECO:0000259" key="3">
    <source>
        <dbReference type="PROSITE" id="PS51462"/>
    </source>
</evidence>
<feature type="domain" description="Nudix hydrolase" evidence="3">
    <location>
        <begin position="29"/>
        <end position="156"/>
    </location>
</feature>
<evidence type="ECO:0000313" key="5">
    <source>
        <dbReference type="Proteomes" id="UP000027463"/>
    </source>
</evidence>
<dbReference type="EMBL" id="AUNC01000071">
    <property type="protein sequence ID" value="KEO50651.1"/>
    <property type="molecule type" value="Genomic_DNA"/>
</dbReference>
<dbReference type="InterPro" id="IPR020084">
    <property type="entry name" value="NUDIX_hydrolase_CS"/>
</dbReference>
<evidence type="ECO:0000256" key="1">
    <source>
        <dbReference type="ARBA" id="ARBA00001946"/>
    </source>
</evidence>
<keyword evidence="2" id="KW-0378">Hydrolase</keyword>